<dbReference type="Proteomes" id="UP000235145">
    <property type="component" value="Unassembled WGS sequence"/>
</dbReference>
<protein>
    <submittedName>
        <fullName evidence="1">Uncharacterized protein</fullName>
    </submittedName>
</protein>
<dbReference type="PANTHER" id="PTHR33710">
    <property type="entry name" value="BNAC02G09200D PROTEIN"/>
    <property type="match status" value="1"/>
</dbReference>
<name>A0A9R1X798_LACSA</name>
<organism evidence="1 2">
    <name type="scientific">Lactuca sativa</name>
    <name type="common">Garden lettuce</name>
    <dbReference type="NCBI Taxonomy" id="4236"/>
    <lineage>
        <taxon>Eukaryota</taxon>
        <taxon>Viridiplantae</taxon>
        <taxon>Streptophyta</taxon>
        <taxon>Embryophyta</taxon>
        <taxon>Tracheophyta</taxon>
        <taxon>Spermatophyta</taxon>
        <taxon>Magnoliopsida</taxon>
        <taxon>eudicotyledons</taxon>
        <taxon>Gunneridae</taxon>
        <taxon>Pentapetalae</taxon>
        <taxon>asterids</taxon>
        <taxon>campanulids</taxon>
        <taxon>Asterales</taxon>
        <taxon>Asteraceae</taxon>
        <taxon>Cichorioideae</taxon>
        <taxon>Cichorieae</taxon>
        <taxon>Lactucinae</taxon>
        <taxon>Lactuca</taxon>
    </lineage>
</organism>
<proteinExistence type="predicted"/>
<gene>
    <name evidence="1" type="ORF">LSAT_V11C500279040</name>
</gene>
<evidence type="ECO:0000313" key="1">
    <source>
        <dbReference type="EMBL" id="KAJ0203455.1"/>
    </source>
</evidence>
<comment type="caution">
    <text evidence="1">The sequence shown here is derived from an EMBL/GenBank/DDBJ whole genome shotgun (WGS) entry which is preliminary data.</text>
</comment>
<dbReference type="AlphaFoldDB" id="A0A9R1X798"/>
<sequence length="108" mass="13047">MIRRDWGLGFTRLLDHVEFIDIPLGGPRFNWSDKWRSTFSKLDRFLVMDCFFESFPHLTTLVLEMKIPNHRPILLLEHRVDYGQVPFNLFHSWFDMDGFDGLVQDSWW</sequence>
<keyword evidence="2" id="KW-1185">Reference proteome</keyword>
<dbReference type="EMBL" id="NBSK02000005">
    <property type="protein sequence ID" value="KAJ0203455.1"/>
    <property type="molecule type" value="Genomic_DNA"/>
</dbReference>
<reference evidence="1 2" key="1">
    <citation type="journal article" date="2017" name="Nat. Commun.">
        <title>Genome assembly with in vitro proximity ligation data and whole-genome triplication in lettuce.</title>
        <authorList>
            <person name="Reyes-Chin-Wo S."/>
            <person name="Wang Z."/>
            <person name="Yang X."/>
            <person name="Kozik A."/>
            <person name="Arikit S."/>
            <person name="Song C."/>
            <person name="Xia L."/>
            <person name="Froenicke L."/>
            <person name="Lavelle D.O."/>
            <person name="Truco M.J."/>
            <person name="Xia R."/>
            <person name="Zhu S."/>
            <person name="Xu C."/>
            <person name="Xu H."/>
            <person name="Xu X."/>
            <person name="Cox K."/>
            <person name="Korf I."/>
            <person name="Meyers B.C."/>
            <person name="Michelmore R.W."/>
        </authorList>
    </citation>
    <scope>NUCLEOTIDE SEQUENCE [LARGE SCALE GENOMIC DNA]</scope>
    <source>
        <strain evidence="2">cv. Salinas</strain>
        <tissue evidence="1">Seedlings</tissue>
    </source>
</reference>
<accession>A0A9R1X798</accession>
<dbReference type="PANTHER" id="PTHR33710:SF64">
    <property type="entry name" value="ENDONUCLEASE_EXONUCLEASE_PHOSPHATASE DOMAIN-CONTAINING PROTEIN"/>
    <property type="match status" value="1"/>
</dbReference>
<evidence type="ECO:0000313" key="2">
    <source>
        <dbReference type="Proteomes" id="UP000235145"/>
    </source>
</evidence>